<gene>
    <name evidence="3" type="ORF">L21TH_1456</name>
</gene>
<evidence type="ECO:0000313" key="3">
    <source>
        <dbReference type="EMBL" id="EOD00500.1"/>
    </source>
</evidence>
<dbReference type="Gene3D" id="3.40.50.300">
    <property type="entry name" value="P-loop containing nucleotide triphosphate hydrolases"/>
    <property type="match status" value="1"/>
</dbReference>
<evidence type="ECO:0000313" key="4">
    <source>
        <dbReference type="Proteomes" id="UP000013378"/>
    </source>
</evidence>
<feature type="domain" description="DUF8128" evidence="2">
    <location>
        <begin position="71"/>
        <end position="360"/>
    </location>
</feature>
<proteinExistence type="predicted"/>
<dbReference type="RefSeq" id="WP_006312903.1">
    <property type="nucleotide sequence ID" value="NZ_ARZA01000155.1"/>
</dbReference>
<accession>R1CE08</accession>
<dbReference type="EMBL" id="ARZA01000155">
    <property type="protein sequence ID" value="EOD00500.1"/>
    <property type="molecule type" value="Genomic_DNA"/>
</dbReference>
<dbReference type="eggNOG" id="COG0433">
    <property type="taxonomic scope" value="Bacteria"/>
</dbReference>
<name>R1CE08_9FIRM</name>
<dbReference type="Pfam" id="PF26449">
    <property type="entry name" value="DUF8128"/>
    <property type="match status" value="1"/>
</dbReference>
<organism evidence="3 4">
    <name type="scientific">Caldisalinibacter kiritimatiensis</name>
    <dbReference type="NCBI Taxonomy" id="1304284"/>
    <lineage>
        <taxon>Bacteria</taxon>
        <taxon>Bacillati</taxon>
        <taxon>Bacillota</taxon>
        <taxon>Tissierellia</taxon>
        <taxon>Tissierellales</taxon>
        <taxon>Thermohalobacteraceae</taxon>
        <taxon>Caldisalinibacter</taxon>
    </lineage>
</organism>
<sequence length="496" mass="58952">MEKYADILYEKLLWMIEKIRDIWSFAKDDPEDLMRKIILMLIILGGATLVCYLLEIILELIHNRRIEKKLVLLEILPKETVKIKETESLIKNIHSLLLNTKWRKWLYGRPYMSFEIAAEKDKIKFYVKIPEGYKQMLEERFYSTYSDVAIRKIEEDYIPERVWRTPRDVIVLFWNLITYPIRKKRIQWKKNHISVYGTEMELAFHHVFKLKNNRDKDLLASILAGMKDLEWHEKVVVQILARPLDNKWQLNGRSILEKFERDGKRPKRGSDFANFFSSLGEQLLDEINDELEQSGYKKSSSHRKTRMERKEITVASEKLLEPGFETVIRVMAMGHFRRANKSRVKAITSAFSELDKENRFKRDFILARRLFYSRTKNRRIYLIDRRNILTTSELAKFFLRLPGTELLDEFQDIEALRIKEFAPPKGVETQKNIIAVNTYRGKQTLIGIKDQDLKRHLVVQGKTGSGKSEWAKTLMKEQMERGRGFMLIRATWKVVR</sequence>
<keyword evidence="1" id="KW-0472">Membrane</keyword>
<dbReference type="InterPro" id="IPR027417">
    <property type="entry name" value="P-loop_NTPase"/>
</dbReference>
<evidence type="ECO:0000259" key="2">
    <source>
        <dbReference type="Pfam" id="PF26449"/>
    </source>
</evidence>
<dbReference type="SUPFAM" id="SSF52540">
    <property type="entry name" value="P-loop containing nucleoside triphosphate hydrolases"/>
    <property type="match status" value="1"/>
</dbReference>
<comment type="caution">
    <text evidence="3">The sequence shown here is derived from an EMBL/GenBank/DDBJ whole genome shotgun (WGS) entry which is preliminary data.</text>
</comment>
<keyword evidence="1" id="KW-1133">Transmembrane helix</keyword>
<dbReference type="AlphaFoldDB" id="R1CE08"/>
<evidence type="ECO:0000256" key="1">
    <source>
        <dbReference type="SAM" id="Phobius"/>
    </source>
</evidence>
<protein>
    <recommendedName>
        <fullName evidence="2">DUF8128 domain-containing protein</fullName>
    </recommendedName>
</protein>
<dbReference type="OrthoDB" id="1749414at2"/>
<keyword evidence="1" id="KW-0812">Transmembrane</keyword>
<dbReference type="STRING" id="1304284.L21TH_1456"/>
<dbReference type="Proteomes" id="UP000013378">
    <property type="component" value="Unassembled WGS sequence"/>
</dbReference>
<dbReference type="InterPro" id="IPR058441">
    <property type="entry name" value="DUF8128"/>
</dbReference>
<reference evidence="3 4" key="1">
    <citation type="journal article" date="2015" name="Geomicrobiol. J.">
        <title>Caldisalinibacter kiritimatiensis gen. nov., sp. nov., a moderately thermohalophilic thiosulfate-reducing bacterium from a hypersaline microbial mat.</title>
        <authorList>
            <person name="Ben Hania W."/>
            <person name="Joseph M."/>
            <person name="Fiebig A."/>
            <person name="Bunk B."/>
            <person name="Klenk H.-P."/>
            <person name="Fardeau M.-L."/>
            <person name="Spring S."/>
        </authorList>
    </citation>
    <scope>NUCLEOTIDE SEQUENCE [LARGE SCALE GENOMIC DNA]</scope>
    <source>
        <strain evidence="3 4">L21-TH-D2</strain>
    </source>
</reference>
<keyword evidence="4" id="KW-1185">Reference proteome</keyword>
<feature type="transmembrane region" description="Helical" evidence="1">
    <location>
        <begin position="37"/>
        <end position="61"/>
    </location>
</feature>